<keyword evidence="4" id="KW-0804">Transcription</keyword>
<dbReference type="RefSeq" id="WP_188952046.1">
    <property type="nucleotide sequence ID" value="NZ_BMIB01000002.1"/>
</dbReference>
<dbReference type="InterPro" id="IPR039425">
    <property type="entry name" value="RNA_pol_sigma-70-like"/>
</dbReference>
<dbReference type="Pfam" id="PF04542">
    <property type="entry name" value="Sigma70_r2"/>
    <property type="match status" value="1"/>
</dbReference>
<reference evidence="7" key="2">
    <citation type="submission" date="2020-09" db="EMBL/GenBank/DDBJ databases">
        <authorList>
            <person name="Sun Q."/>
            <person name="Zhou Y."/>
        </authorList>
    </citation>
    <scope>NUCLEOTIDE SEQUENCE</scope>
    <source>
        <strain evidence="7">CGMCC 1.15290</strain>
    </source>
</reference>
<evidence type="ECO:0000256" key="1">
    <source>
        <dbReference type="ARBA" id="ARBA00010641"/>
    </source>
</evidence>
<comment type="similarity">
    <text evidence="1">Belongs to the sigma-70 factor family. ECF subfamily.</text>
</comment>
<evidence type="ECO:0000313" key="7">
    <source>
        <dbReference type="EMBL" id="GGH66958.1"/>
    </source>
</evidence>
<dbReference type="InterPro" id="IPR007627">
    <property type="entry name" value="RNA_pol_sigma70_r2"/>
</dbReference>
<name>A0A917IYC4_9BACT</name>
<evidence type="ECO:0000256" key="2">
    <source>
        <dbReference type="ARBA" id="ARBA00023015"/>
    </source>
</evidence>
<dbReference type="PANTHER" id="PTHR43133:SF46">
    <property type="entry name" value="RNA POLYMERASE SIGMA-70 FACTOR ECF SUBFAMILY"/>
    <property type="match status" value="1"/>
</dbReference>
<evidence type="ECO:0000256" key="4">
    <source>
        <dbReference type="ARBA" id="ARBA00023163"/>
    </source>
</evidence>
<gene>
    <name evidence="7" type="ORF">GCM10011379_21680</name>
</gene>
<reference evidence="7" key="1">
    <citation type="journal article" date="2014" name="Int. J. Syst. Evol. Microbiol.">
        <title>Complete genome sequence of Corynebacterium casei LMG S-19264T (=DSM 44701T), isolated from a smear-ripened cheese.</title>
        <authorList>
            <consortium name="US DOE Joint Genome Institute (JGI-PGF)"/>
            <person name="Walter F."/>
            <person name="Albersmeier A."/>
            <person name="Kalinowski J."/>
            <person name="Ruckert C."/>
        </authorList>
    </citation>
    <scope>NUCLEOTIDE SEQUENCE</scope>
    <source>
        <strain evidence="7">CGMCC 1.15290</strain>
    </source>
</reference>
<dbReference type="Gene3D" id="1.10.10.10">
    <property type="entry name" value="Winged helix-like DNA-binding domain superfamily/Winged helix DNA-binding domain"/>
    <property type="match status" value="1"/>
</dbReference>
<dbReference type="InterPro" id="IPR013325">
    <property type="entry name" value="RNA_pol_sigma_r2"/>
</dbReference>
<keyword evidence="8" id="KW-1185">Reference proteome</keyword>
<evidence type="ECO:0000259" key="6">
    <source>
        <dbReference type="Pfam" id="PF08281"/>
    </source>
</evidence>
<evidence type="ECO:0000313" key="8">
    <source>
        <dbReference type="Proteomes" id="UP000627292"/>
    </source>
</evidence>
<dbReference type="EMBL" id="BMIB01000002">
    <property type="protein sequence ID" value="GGH66958.1"/>
    <property type="molecule type" value="Genomic_DNA"/>
</dbReference>
<sequence length="176" mass="20802">MTQSAGIRITEEVFVQAYETHWRDLYVFCNKHVTDTEVSKELVQEIFISLWEKRHNRVIETTLKNYLFSALKLKILEYYRKQQVRDQYVAYKTTTATPPVNHTEKQIHYNELQHALHTAIQLMPERSREVYLLSRENGMDNKSIAATLLITEKAVEGNITRALAFIRKKLRLFNDN</sequence>
<evidence type="ECO:0000256" key="3">
    <source>
        <dbReference type="ARBA" id="ARBA00023082"/>
    </source>
</evidence>
<protein>
    <submittedName>
        <fullName evidence="7">RNA polymerase sigma-70 factor</fullName>
    </submittedName>
</protein>
<dbReference type="Pfam" id="PF08281">
    <property type="entry name" value="Sigma70_r4_2"/>
    <property type="match status" value="1"/>
</dbReference>
<accession>A0A917IYC4</accession>
<dbReference type="InterPro" id="IPR013324">
    <property type="entry name" value="RNA_pol_sigma_r3/r4-like"/>
</dbReference>
<dbReference type="AlphaFoldDB" id="A0A917IYC4"/>
<dbReference type="NCBIfam" id="TIGR02937">
    <property type="entry name" value="sigma70-ECF"/>
    <property type="match status" value="1"/>
</dbReference>
<evidence type="ECO:0000259" key="5">
    <source>
        <dbReference type="Pfam" id="PF04542"/>
    </source>
</evidence>
<keyword evidence="2" id="KW-0805">Transcription regulation</keyword>
<comment type="caution">
    <text evidence="7">The sequence shown here is derived from an EMBL/GenBank/DDBJ whole genome shotgun (WGS) entry which is preliminary data.</text>
</comment>
<feature type="domain" description="RNA polymerase sigma-70 region 2" evidence="5">
    <location>
        <begin position="18"/>
        <end position="83"/>
    </location>
</feature>
<dbReference type="PANTHER" id="PTHR43133">
    <property type="entry name" value="RNA POLYMERASE ECF-TYPE SIGMA FACTO"/>
    <property type="match status" value="1"/>
</dbReference>
<dbReference type="InterPro" id="IPR014327">
    <property type="entry name" value="RNA_pol_sigma70_bacteroid"/>
</dbReference>
<dbReference type="NCBIfam" id="TIGR02985">
    <property type="entry name" value="Sig70_bacteroi1"/>
    <property type="match status" value="1"/>
</dbReference>
<proteinExistence type="inferred from homology"/>
<keyword evidence="3" id="KW-0731">Sigma factor</keyword>
<dbReference type="InterPro" id="IPR014284">
    <property type="entry name" value="RNA_pol_sigma-70_dom"/>
</dbReference>
<dbReference type="Gene3D" id="1.10.1740.10">
    <property type="match status" value="1"/>
</dbReference>
<dbReference type="GO" id="GO:0003677">
    <property type="term" value="F:DNA binding"/>
    <property type="evidence" value="ECO:0007669"/>
    <property type="project" value="InterPro"/>
</dbReference>
<dbReference type="SUPFAM" id="SSF88946">
    <property type="entry name" value="Sigma2 domain of RNA polymerase sigma factors"/>
    <property type="match status" value="1"/>
</dbReference>
<dbReference type="Proteomes" id="UP000627292">
    <property type="component" value="Unassembled WGS sequence"/>
</dbReference>
<dbReference type="GO" id="GO:0006352">
    <property type="term" value="P:DNA-templated transcription initiation"/>
    <property type="evidence" value="ECO:0007669"/>
    <property type="project" value="InterPro"/>
</dbReference>
<dbReference type="InterPro" id="IPR036388">
    <property type="entry name" value="WH-like_DNA-bd_sf"/>
</dbReference>
<feature type="domain" description="RNA polymerase sigma factor 70 region 4 type 2" evidence="6">
    <location>
        <begin position="114"/>
        <end position="165"/>
    </location>
</feature>
<organism evidence="7 8">
    <name type="scientific">Filimonas zeae</name>
    <dbReference type="NCBI Taxonomy" id="1737353"/>
    <lineage>
        <taxon>Bacteria</taxon>
        <taxon>Pseudomonadati</taxon>
        <taxon>Bacteroidota</taxon>
        <taxon>Chitinophagia</taxon>
        <taxon>Chitinophagales</taxon>
        <taxon>Chitinophagaceae</taxon>
        <taxon>Filimonas</taxon>
    </lineage>
</organism>
<dbReference type="GO" id="GO:0016987">
    <property type="term" value="F:sigma factor activity"/>
    <property type="evidence" value="ECO:0007669"/>
    <property type="project" value="UniProtKB-KW"/>
</dbReference>
<dbReference type="InterPro" id="IPR013249">
    <property type="entry name" value="RNA_pol_sigma70_r4_t2"/>
</dbReference>
<dbReference type="SUPFAM" id="SSF88659">
    <property type="entry name" value="Sigma3 and sigma4 domains of RNA polymerase sigma factors"/>
    <property type="match status" value="1"/>
</dbReference>